<evidence type="ECO:0000313" key="3">
    <source>
        <dbReference type="Proteomes" id="UP000255283"/>
    </source>
</evidence>
<gene>
    <name evidence="2" type="ORF">NCTC13063_02045</name>
</gene>
<dbReference type="AlphaFoldDB" id="A0AAQ1UIL3"/>
<dbReference type="Proteomes" id="UP000255283">
    <property type="component" value="Unassembled WGS sequence"/>
</dbReference>
<reference evidence="2 3" key="1">
    <citation type="submission" date="2018-06" db="EMBL/GenBank/DDBJ databases">
        <authorList>
            <consortium name="Pathogen Informatics"/>
            <person name="Doyle S."/>
        </authorList>
    </citation>
    <scope>NUCLEOTIDE SEQUENCE [LARGE SCALE GENOMIC DNA]</scope>
    <source>
        <strain evidence="2 3">NCTC13063</strain>
    </source>
</reference>
<dbReference type="InterPro" id="IPR026444">
    <property type="entry name" value="Secre_tail"/>
</dbReference>
<name>A0AAQ1UIL3_9BACT</name>
<feature type="chain" id="PRO_5042949358" evidence="1">
    <location>
        <begin position="21"/>
        <end position="156"/>
    </location>
</feature>
<sequence>MMKRTILSFVALFSCMMMQAADVVWCVVTQSGQAVPVSAVSYILNLGADSETFNIVLKDGTVIQGITKATFSRMEPTAISSVGISGSNAPETRIAGDEITLIGCPVKSHVEIYAVSGKRMKSVVTASSETSFSISDLPAGVYVLKVDSVSVKFLKK</sequence>
<dbReference type="NCBIfam" id="TIGR04183">
    <property type="entry name" value="Por_Secre_tail"/>
    <property type="match status" value="1"/>
</dbReference>
<evidence type="ECO:0000256" key="1">
    <source>
        <dbReference type="SAM" id="SignalP"/>
    </source>
</evidence>
<dbReference type="RefSeq" id="WP_007412336.1">
    <property type="nucleotide sequence ID" value="NZ_CALLWX010000002.1"/>
</dbReference>
<evidence type="ECO:0000313" key="2">
    <source>
        <dbReference type="EMBL" id="SUB80748.1"/>
    </source>
</evidence>
<organism evidence="2 3">
    <name type="scientific">Segatella buccae</name>
    <dbReference type="NCBI Taxonomy" id="28126"/>
    <lineage>
        <taxon>Bacteria</taxon>
        <taxon>Pseudomonadati</taxon>
        <taxon>Bacteroidota</taxon>
        <taxon>Bacteroidia</taxon>
        <taxon>Bacteroidales</taxon>
        <taxon>Prevotellaceae</taxon>
        <taxon>Segatella</taxon>
    </lineage>
</organism>
<dbReference type="PROSITE" id="PS51257">
    <property type="entry name" value="PROKAR_LIPOPROTEIN"/>
    <property type="match status" value="1"/>
</dbReference>
<protein>
    <submittedName>
        <fullName evidence="2">Por secretion system C-terminal sorting domain</fullName>
    </submittedName>
</protein>
<comment type="caution">
    <text evidence="2">The sequence shown here is derived from an EMBL/GenBank/DDBJ whole genome shotgun (WGS) entry which is preliminary data.</text>
</comment>
<accession>A0AAQ1UIL3</accession>
<keyword evidence="1" id="KW-0732">Signal</keyword>
<dbReference type="EMBL" id="UGTJ01000001">
    <property type="protein sequence ID" value="SUB80748.1"/>
    <property type="molecule type" value="Genomic_DNA"/>
</dbReference>
<proteinExistence type="predicted"/>
<feature type="signal peptide" evidence="1">
    <location>
        <begin position="1"/>
        <end position="20"/>
    </location>
</feature>